<reference evidence="5" key="1">
    <citation type="journal article" date="2019" name="Int. J. Syst. Evol. Microbiol.">
        <title>The Global Catalogue of Microorganisms (GCM) 10K type strain sequencing project: providing services to taxonomists for standard genome sequencing and annotation.</title>
        <authorList>
            <consortium name="The Broad Institute Genomics Platform"/>
            <consortium name="The Broad Institute Genome Sequencing Center for Infectious Disease"/>
            <person name="Wu L."/>
            <person name="Ma J."/>
        </authorList>
    </citation>
    <scope>NUCLEOTIDE SEQUENCE [LARGE SCALE GENOMIC DNA]</scope>
    <source>
        <strain evidence="5">CCUG 53915</strain>
    </source>
</reference>
<feature type="coiled-coil region" evidence="2">
    <location>
        <begin position="66"/>
        <end position="93"/>
    </location>
</feature>
<dbReference type="InterPro" id="IPR050900">
    <property type="entry name" value="Transposase_IS3/IS150/IS904"/>
</dbReference>
<dbReference type="InterPro" id="IPR036397">
    <property type="entry name" value="RNaseH_sf"/>
</dbReference>
<accession>A0ABW3TZ98</accession>
<dbReference type="EMBL" id="JBHTLT010000044">
    <property type="protein sequence ID" value="MFD1205314.1"/>
    <property type="molecule type" value="Genomic_DNA"/>
</dbReference>
<evidence type="ECO:0000256" key="1">
    <source>
        <dbReference type="ARBA" id="ARBA00002286"/>
    </source>
</evidence>
<dbReference type="Pfam" id="PF13333">
    <property type="entry name" value="rve_2"/>
    <property type="match status" value="1"/>
</dbReference>
<evidence type="ECO:0000256" key="2">
    <source>
        <dbReference type="SAM" id="Coils"/>
    </source>
</evidence>
<dbReference type="Pfam" id="PF13276">
    <property type="entry name" value="HTH_21"/>
    <property type="match status" value="1"/>
</dbReference>
<dbReference type="Gene3D" id="1.10.10.60">
    <property type="entry name" value="Homeodomain-like"/>
    <property type="match status" value="1"/>
</dbReference>
<evidence type="ECO:0000313" key="4">
    <source>
        <dbReference type="EMBL" id="MFD1205314.1"/>
    </source>
</evidence>
<protein>
    <submittedName>
        <fullName evidence="4">IS3 family transposase</fullName>
    </submittedName>
</protein>
<comment type="function">
    <text evidence="1">Involved in the transposition of the insertion sequence.</text>
</comment>
<dbReference type="Pfam" id="PF01527">
    <property type="entry name" value="HTH_Tnp_1"/>
    <property type="match status" value="1"/>
</dbReference>
<sequence length="391" mass="45572">MKGHNKNQNKFNEDFKRMVVELYQSGTPVKQLTSEYGVSDVSIYNWVKKFSPVKFEDGTVATADDYTKIQKELRRLQEENENLKKGYGHIREKVSQSAVASVIDQHKDQHPIQTMCEVLELPRSSYYLTLQETESKRERENKELPKRIKEIHEESKGRYGAPKIHQYLCAEGYRVSLKRVQRLMKKEGIRSIVIKKYRPTPSKETVIERENILARDFSTTTINEKWVADITYIHTLKDGWCYLASVMDLHSKKIVGYSFSCTMTTDLVIKALDNAYATQLPPEELILHSDLGSQYTSEAFMEEAESKKIRQSFSRKGCPYDNACIESFHAILKKEEIHHVTYLDYASAKIHLFQYIEGWYNRKRMHGSLQYKTPQQVEDEIRVAAKSLHHV</sequence>
<evidence type="ECO:0000313" key="5">
    <source>
        <dbReference type="Proteomes" id="UP001597231"/>
    </source>
</evidence>
<dbReference type="InterPro" id="IPR009057">
    <property type="entry name" value="Homeodomain-like_sf"/>
</dbReference>
<evidence type="ECO:0000259" key="3">
    <source>
        <dbReference type="PROSITE" id="PS50994"/>
    </source>
</evidence>
<keyword evidence="5" id="KW-1185">Reference proteome</keyword>
<dbReference type="SUPFAM" id="SSF53098">
    <property type="entry name" value="Ribonuclease H-like"/>
    <property type="match status" value="1"/>
</dbReference>
<comment type="caution">
    <text evidence="4">The sequence shown here is derived from an EMBL/GenBank/DDBJ whole genome shotgun (WGS) entry which is preliminary data.</text>
</comment>
<dbReference type="InterPro" id="IPR012337">
    <property type="entry name" value="RNaseH-like_sf"/>
</dbReference>
<dbReference type="PROSITE" id="PS50994">
    <property type="entry name" value="INTEGRASE"/>
    <property type="match status" value="1"/>
</dbReference>
<dbReference type="InterPro" id="IPR001584">
    <property type="entry name" value="Integrase_cat-core"/>
</dbReference>
<dbReference type="InterPro" id="IPR002514">
    <property type="entry name" value="Transposase_8"/>
</dbReference>
<dbReference type="InterPro" id="IPR048020">
    <property type="entry name" value="Transpos_IS3"/>
</dbReference>
<name>A0ABW3TZ98_9BACL</name>
<dbReference type="SUPFAM" id="SSF46689">
    <property type="entry name" value="Homeodomain-like"/>
    <property type="match status" value="1"/>
</dbReference>
<dbReference type="Gene3D" id="3.30.420.10">
    <property type="entry name" value="Ribonuclease H-like superfamily/Ribonuclease H"/>
    <property type="match status" value="1"/>
</dbReference>
<organism evidence="4 5">
    <name type="scientific">Sporosarcina contaminans</name>
    <dbReference type="NCBI Taxonomy" id="633403"/>
    <lineage>
        <taxon>Bacteria</taxon>
        <taxon>Bacillati</taxon>
        <taxon>Bacillota</taxon>
        <taxon>Bacilli</taxon>
        <taxon>Bacillales</taxon>
        <taxon>Caryophanaceae</taxon>
        <taxon>Sporosarcina</taxon>
    </lineage>
</organism>
<keyword evidence="2" id="KW-0175">Coiled coil</keyword>
<gene>
    <name evidence="4" type="ORF">ACFQ38_09380</name>
</gene>
<dbReference type="RefSeq" id="WP_142246032.1">
    <property type="nucleotide sequence ID" value="NZ_JBHTLT010000044.1"/>
</dbReference>
<feature type="domain" description="Integrase catalytic" evidence="3">
    <location>
        <begin position="217"/>
        <end position="382"/>
    </location>
</feature>
<dbReference type="PANTHER" id="PTHR46889">
    <property type="entry name" value="TRANSPOSASE INSF FOR INSERTION SEQUENCE IS3B-RELATED"/>
    <property type="match status" value="1"/>
</dbReference>
<dbReference type="NCBIfam" id="NF033516">
    <property type="entry name" value="transpos_IS3"/>
    <property type="match status" value="1"/>
</dbReference>
<proteinExistence type="predicted"/>
<dbReference type="Proteomes" id="UP001597231">
    <property type="component" value="Unassembled WGS sequence"/>
</dbReference>
<dbReference type="PANTHER" id="PTHR46889:SF7">
    <property type="entry name" value="TRANSPOSASE FOR INSERTION SEQUENCE ELEMENT IS904"/>
    <property type="match status" value="1"/>
</dbReference>
<dbReference type="Pfam" id="PF00665">
    <property type="entry name" value="rve"/>
    <property type="match status" value="1"/>
</dbReference>
<dbReference type="InterPro" id="IPR025948">
    <property type="entry name" value="HTH-like_dom"/>
</dbReference>